<proteinExistence type="predicted"/>
<feature type="domain" description="BZIP" evidence="4">
    <location>
        <begin position="96"/>
        <end position="143"/>
    </location>
</feature>
<dbReference type="GO" id="GO:0003677">
    <property type="term" value="F:DNA binding"/>
    <property type="evidence" value="ECO:0007669"/>
    <property type="project" value="UniProtKB-KW"/>
</dbReference>
<protein>
    <submittedName>
        <fullName evidence="5">BZIP_1 domain-containing protein</fullName>
    </submittedName>
</protein>
<dbReference type="InterPro" id="IPR004827">
    <property type="entry name" value="bZIP"/>
</dbReference>
<dbReference type="InterPro" id="IPR043452">
    <property type="entry name" value="BZIP46-like"/>
</dbReference>
<comment type="caution">
    <text evidence="5">The sequence shown here is derived from an EMBL/GenBank/DDBJ whole genome shotgun (WGS) entry which is preliminary data.</text>
</comment>
<dbReference type="Pfam" id="PF00170">
    <property type="entry name" value="bZIP_1"/>
    <property type="match status" value="1"/>
</dbReference>
<feature type="non-terminal residue" evidence="5">
    <location>
        <position position="1"/>
    </location>
</feature>
<dbReference type="PANTHER" id="PTHR22952:SF184">
    <property type="entry name" value="G-BOX-BINDING FACTOR 4"/>
    <property type="match status" value="1"/>
</dbReference>
<evidence type="ECO:0000313" key="6">
    <source>
        <dbReference type="Proteomes" id="UP000187406"/>
    </source>
</evidence>
<dbReference type="PANTHER" id="PTHR22952">
    <property type="entry name" value="CAMP-RESPONSE ELEMENT BINDING PROTEIN-RELATED"/>
    <property type="match status" value="1"/>
</dbReference>
<dbReference type="EMBL" id="BDDD01000126">
    <property type="protein sequence ID" value="GAV59880.1"/>
    <property type="molecule type" value="Genomic_DNA"/>
</dbReference>
<dbReference type="CDD" id="cd14707">
    <property type="entry name" value="bZIP_plant_BZIP46"/>
    <property type="match status" value="1"/>
</dbReference>
<comment type="subcellular location">
    <subcellularLocation>
        <location evidence="1">Nucleus</location>
    </subcellularLocation>
</comment>
<evidence type="ECO:0000313" key="5">
    <source>
        <dbReference type="EMBL" id="GAV59880.1"/>
    </source>
</evidence>
<reference evidence="6" key="1">
    <citation type="submission" date="2016-04" db="EMBL/GenBank/DDBJ databases">
        <title>Cephalotus genome sequencing.</title>
        <authorList>
            <person name="Fukushima K."/>
            <person name="Hasebe M."/>
            <person name="Fang X."/>
        </authorList>
    </citation>
    <scope>NUCLEOTIDE SEQUENCE [LARGE SCALE GENOMIC DNA]</scope>
    <source>
        <strain evidence="6">cv. St1</strain>
    </source>
</reference>
<dbReference type="Gene3D" id="1.20.5.170">
    <property type="match status" value="1"/>
</dbReference>
<dbReference type="Proteomes" id="UP000187406">
    <property type="component" value="Unassembled WGS sequence"/>
</dbReference>
<dbReference type="STRING" id="3775.A0A1Q3AW15"/>
<evidence type="ECO:0000256" key="3">
    <source>
        <dbReference type="ARBA" id="ARBA00023242"/>
    </source>
</evidence>
<dbReference type="SUPFAM" id="SSF57959">
    <property type="entry name" value="Leucine zipper domain"/>
    <property type="match status" value="1"/>
</dbReference>
<keyword evidence="3" id="KW-0539">Nucleus</keyword>
<keyword evidence="6" id="KW-1185">Reference proteome</keyword>
<dbReference type="SMART" id="SM00338">
    <property type="entry name" value="BRLZ"/>
    <property type="match status" value="1"/>
</dbReference>
<keyword evidence="2" id="KW-0238">DNA-binding</keyword>
<dbReference type="InParanoid" id="A0A1Q3AW15"/>
<evidence type="ECO:0000256" key="1">
    <source>
        <dbReference type="ARBA" id="ARBA00004123"/>
    </source>
</evidence>
<organism evidence="5 6">
    <name type="scientific">Cephalotus follicularis</name>
    <name type="common">Albany pitcher plant</name>
    <dbReference type="NCBI Taxonomy" id="3775"/>
    <lineage>
        <taxon>Eukaryota</taxon>
        <taxon>Viridiplantae</taxon>
        <taxon>Streptophyta</taxon>
        <taxon>Embryophyta</taxon>
        <taxon>Tracheophyta</taxon>
        <taxon>Spermatophyta</taxon>
        <taxon>Magnoliopsida</taxon>
        <taxon>eudicotyledons</taxon>
        <taxon>Gunneridae</taxon>
        <taxon>Pentapetalae</taxon>
        <taxon>rosids</taxon>
        <taxon>fabids</taxon>
        <taxon>Oxalidales</taxon>
        <taxon>Cephalotaceae</taxon>
        <taxon>Cephalotus</taxon>
    </lineage>
</organism>
<sequence length="157" mass="17262">PDDMMTLEDFLAKAGAVDDRDVKMEEGLPPPMAELLSGRMYAFDAVPQIAYQVIMVGSIVGFGNGMELTAGGGGGGVGGVRGRRGRVMMEPLDKAAQQRQRRMIQNRESAARSRESKQAYQLELESLAVRLEEENELLMKKVNDAFGLIFHPLVSIY</sequence>
<name>A0A1Q3AW15_CEPFO</name>
<dbReference type="GO" id="GO:0005634">
    <property type="term" value="C:nucleus"/>
    <property type="evidence" value="ECO:0007669"/>
    <property type="project" value="UniProtKB-SubCell"/>
</dbReference>
<evidence type="ECO:0000259" key="4">
    <source>
        <dbReference type="PROSITE" id="PS50217"/>
    </source>
</evidence>
<accession>A0A1Q3AW15</accession>
<evidence type="ECO:0000256" key="2">
    <source>
        <dbReference type="ARBA" id="ARBA00023125"/>
    </source>
</evidence>
<dbReference type="OrthoDB" id="644067at2759"/>
<dbReference type="PROSITE" id="PS50217">
    <property type="entry name" value="BZIP"/>
    <property type="match status" value="1"/>
</dbReference>
<dbReference type="InterPro" id="IPR046347">
    <property type="entry name" value="bZIP_sf"/>
</dbReference>
<dbReference type="GO" id="GO:0045893">
    <property type="term" value="P:positive regulation of DNA-templated transcription"/>
    <property type="evidence" value="ECO:0007669"/>
    <property type="project" value="InterPro"/>
</dbReference>
<gene>
    <name evidence="5" type="ORF">CFOL_v3_03411</name>
</gene>
<dbReference type="GO" id="GO:0003700">
    <property type="term" value="F:DNA-binding transcription factor activity"/>
    <property type="evidence" value="ECO:0007669"/>
    <property type="project" value="InterPro"/>
</dbReference>
<dbReference type="AlphaFoldDB" id="A0A1Q3AW15"/>